<evidence type="ECO:0000313" key="5">
    <source>
        <dbReference type="Proteomes" id="UP000317243"/>
    </source>
</evidence>
<dbReference type="OrthoDB" id="291865at2"/>
<evidence type="ECO:0000313" key="4">
    <source>
        <dbReference type="EMBL" id="TWT51872.1"/>
    </source>
</evidence>
<feature type="compositionally biased region" description="Polar residues" evidence="1">
    <location>
        <begin position="129"/>
        <end position="144"/>
    </location>
</feature>
<evidence type="ECO:0000259" key="3">
    <source>
        <dbReference type="Pfam" id="PF13490"/>
    </source>
</evidence>
<keyword evidence="2" id="KW-0812">Transmembrane</keyword>
<keyword evidence="2" id="KW-0472">Membrane</keyword>
<protein>
    <recommendedName>
        <fullName evidence="3">Putative zinc-finger domain-containing protein</fullName>
    </recommendedName>
</protein>
<name>A0A5C5WPY8_9PLAN</name>
<keyword evidence="5" id="KW-1185">Reference proteome</keyword>
<feature type="region of interest" description="Disordered" evidence="1">
    <location>
        <begin position="113"/>
        <end position="147"/>
    </location>
</feature>
<gene>
    <name evidence="4" type="ORF">KOR42_33460</name>
</gene>
<feature type="domain" description="Putative zinc-finger" evidence="3">
    <location>
        <begin position="72"/>
        <end position="106"/>
    </location>
</feature>
<evidence type="ECO:0000256" key="2">
    <source>
        <dbReference type="SAM" id="Phobius"/>
    </source>
</evidence>
<dbReference type="AlphaFoldDB" id="A0A5C5WPY8"/>
<keyword evidence="2" id="KW-1133">Transmembrane helix</keyword>
<reference evidence="4 5" key="1">
    <citation type="submission" date="2019-02" db="EMBL/GenBank/DDBJ databases">
        <title>Deep-cultivation of Planctomycetes and their phenomic and genomic characterization uncovers novel biology.</title>
        <authorList>
            <person name="Wiegand S."/>
            <person name="Jogler M."/>
            <person name="Boedeker C."/>
            <person name="Pinto D."/>
            <person name="Vollmers J."/>
            <person name="Rivas-Marin E."/>
            <person name="Kohn T."/>
            <person name="Peeters S.H."/>
            <person name="Heuer A."/>
            <person name="Rast P."/>
            <person name="Oberbeckmann S."/>
            <person name="Bunk B."/>
            <person name="Jeske O."/>
            <person name="Meyerdierks A."/>
            <person name="Storesund J.E."/>
            <person name="Kallscheuer N."/>
            <person name="Luecker S."/>
            <person name="Lage O.M."/>
            <person name="Pohl T."/>
            <person name="Merkel B.J."/>
            <person name="Hornburger P."/>
            <person name="Mueller R.-W."/>
            <person name="Bruemmer F."/>
            <person name="Labrenz M."/>
            <person name="Spormann A.M."/>
            <person name="Op Den Camp H."/>
            <person name="Overmann J."/>
            <person name="Amann R."/>
            <person name="Jetten M.S.M."/>
            <person name="Mascher T."/>
            <person name="Medema M.H."/>
            <person name="Devos D.P."/>
            <person name="Kaster A.-K."/>
            <person name="Ovreas L."/>
            <person name="Rohde M."/>
            <person name="Galperin M.Y."/>
            <person name="Jogler C."/>
        </authorList>
    </citation>
    <scope>NUCLEOTIDE SEQUENCE [LARGE SCALE GENOMIC DNA]</scope>
    <source>
        <strain evidence="4 5">KOR42</strain>
    </source>
</reference>
<comment type="caution">
    <text evidence="4">The sequence shown here is derived from an EMBL/GenBank/DDBJ whole genome shotgun (WGS) entry which is preliminary data.</text>
</comment>
<organism evidence="4 5">
    <name type="scientific">Thalassoglobus neptunius</name>
    <dbReference type="NCBI Taxonomy" id="1938619"/>
    <lineage>
        <taxon>Bacteria</taxon>
        <taxon>Pseudomonadati</taxon>
        <taxon>Planctomycetota</taxon>
        <taxon>Planctomycetia</taxon>
        <taxon>Planctomycetales</taxon>
        <taxon>Planctomycetaceae</taxon>
        <taxon>Thalassoglobus</taxon>
    </lineage>
</organism>
<dbReference type="Pfam" id="PF13490">
    <property type="entry name" value="zf-HC2"/>
    <property type="match status" value="1"/>
</dbReference>
<evidence type="ECO:0000256" key="1">
    <source>
        <dbReference type="SAM" id="MobiDB-lite"/>
    </source>
</evidence>
<sequence>MSENSENPGSNEGWGDCPAGVIRSMLDRQRTCRRQEKLKRLTAIGGSLAVFLFIGFLVLQTQRQVVAGHMTCAEVINQAEDYVAGKLTEVVAGKFENHLDRCPKCRHHIESVRTGSGEKLNPKQDSGDKSPQQGCTGENGQQLVAGSPAMNDLIAAH</sequence>
<dbReference type="RefSeq" id="WP_146510808.1">
    <property type="nucleotide sequence ID" value="NZ_SIHI01000010.1"/>
</dbReference>
<accession>A0A5C5WPY8</accession>
<dbReference type="InterPro" id="IPR041916">
    <property type="entry name" value="Anti_sigma_zinc_sf"/>
</dbReference>
<dbReference type="EMBL" id="SIHI01000010">
    <property type="protein sequence ID" value="TWT51872.1"/>
    <property type="molecule type" value="Genomic_DNA"/>
</dbReference>
<dbReference type="InterPro" id="IPR027383">
    <property type="entry name" value="Znf_put"/>
</dbReference>
<dbReference type="Proteomes" id="UP000317243">
    <property type="component" value="Unassembled WGS sequence"/>
</dbReference>
<proteinExistence type="predicted"/>
<dbReference type="Gene3D" id="1.10.10.1320">
    <property type="entry name" value="Anti-sigma factor, zinc-finger domain"/>
    <property type="match status" value="1"/>
</dbReference>
<feature type="transmembrane region" description="Helical" evidence="2">
    <location>
        <begin position="38"/>
        <end position="59"/>
    </location>
</feature>